<reference evidence="2 4" key="1">
    <citation type="journal article" date="2008" name="Science">
        <title>The Physcomitrella genome reveals evolutionary insights into the conquest of land by plants.</title>
        <authorList>
            <person name="Rensing S."/>
            <person name="Lang D."/>
            <person name="Zimmer A."/>
            <person name="Terry A."/>
            <person name="Salamov A."/>
            <person name="Shapiro H."/>
            <person name="Nishiyama T."/>
            <person name="Perroud P.-F."/>
            <person name="Lindquist E."/>
            <person name="Kamisugi Y."/>
            <person name="Tanahashi T."/>
            <person name="Sakakibara K."/>
            <person name="Fujita T."/>
            <person name="Oishi K."/>
            <person name="Shin-I T."/>
            <person name="Kuroki Y."/>
            <person name="Toyoda A."/>
            <person name="Suzuki Y."/>
            <person name="Hashimoto A."/>
            <person name="Yamaguchi K."/>
            <person name="Sugano A."/>
            <person name="Kohara Y."/>
            <person name="Fujiyama A."/>
            <person name="Anterola A."/>
            <person name="Aoki S."/>
            <person name="Ashton N."/>
            <person name="Barbazuk W.B."/>
            <person name="Barker E."/>
            <person name="Bennetzen J."/>
            <person name="Bezanilla M."/>
            <person name="Blankenship R."/>
            <person name="Cho S.H."/>
            <person name="Dutcher S."/>
            <person name="Estelle M."/>
            <person name="Fawcett J.A."/>
            <person name="Gundlach H."/>
            <person name="Hanada K."/>
            <person name="Heyl A."/>
            <person name="Hicks K.A."/>
            <person name="Hugh J."/>
            <person name="Lohr M."/>
            <person name="Mayer K."/>
            <person name="Melkozernov A."/>
            <person name="Murata T."/>
            <person name="Nelson D."/>
            <person name="Pils B."/>
            <person name="Prigge M."/>
            <person name="Reiss B."/>
            <person name="Renner T."/>
            <person name="Rombauts S."/>
            <person name="Rushton P."/>
            <person name="Sanderfoot A."/>
            <person name="Schween G."/>
            <person name="Shiu S.-H."/>
            <person name="Stueber K."/>
            <person name="Theodoulou F.L."/>
            <person name="Tu H."/>
            <person name="Van de Peer Y."/>
            <person name="Verrier P.J."/>
            <person name="Waters E."/>
            <person name="Wood A."/>
            <person name="Yang L."/>
            <person name="Cove D."/>
            <person name="Cuming A."/>
            <person name="Hasebe M."/>
            <person name="Lucas S."/>
            <person name="Mishler D.B."/>
            <person name="Reski R."/>
            <person name="Grigoriev I."/>
            <person name="Quatrano R.S."/>
            <person name="Boore J.L."/>
        </authorList>
    </citation>
    <scope>NUCLEOTIDE SEQUENCE [LARGE SCALE GENOMIC DNA]</scope>
    <source>
        <strain evidence="3 4">cv. Gransden 2004</strain>
    </source>
</reference>
<feature type="transmembrane region" description="Helical" evidence="1">
    <location>
        <begin position="123"/>
        <end position="145"/>
    </location>
</feature>
<dbReference type="AlphaFoldDB" id="A0A2K1K1S2"/>
<keyword evidence="1" id="KW-0812">Transmembrane</keyword>
<dbReference type="Gramene" id="Pp3c9_3139V3.1">
    <property type="protein sequence ID" value="PAC:32913171.CDS.1"/>
    <property type="gene ID" value="Pp3c9_3139"/>
</dbReference>
<dbReference type="InParanoid" id="A0A2K1K1S2"/>
<dbReference type="EnsemblPlants" id="Pp3c9_3139V3.1">
    <property type="protein sequence ID" value="PAC:32913171.CDS.1"/>
    <property type="gene ID" value="Pp3c9_3139"/>
</dbReference>
<dbReference type="PaxDb" id="3218-PP1S213_43V6.1"/>
<keyword evidence="4" id="KW-1185">Reference proteome</keyword>
<keyword evidence="1" id="KW-1133">Transmembrane helix</keyword>
<gene>
    <name evidence="2" type="ORF">PHYPA_012201</name>
</gene>
<reference evidence="3" key="3">
    <citation type="submission" date="2020-12" db="UniProtKB">
        <authorList>
            <consortium name="EnsemblPlants"/>
        </authorList>
    </citation>
    <scope>IDENTIFICATION</scope>
</reference>
<dbReference type="EMBL" id="ABEU02000009">
    <property type="protein sequence ID" value="PNR47728.1"/>
    <property type="molecule type" value="Genomic_DNA"/>
</dbReference>
<keyword evidence="1" id="KW-0472">Membrane</keyword>
<sequence length="150" mass="17105">MWIACCSFKCELFLYYCSSLQDGLNRGKVSCLMVIKFLAFSVIKVLRRSRLYVGSMMSVKSGLLVQWSRLVPNLAHDAHARLLARCENKTNPWELTNVVSFVRDASHACIVTNKMVMIVARNALVSVLLNILHLILFTWCTSMALRQLFM</sequence>
<reference evidence="2 4" key="2">
    <citation type="journal article" date="2018" name="Plant J.">
        <title>The Physcomitrella patens chromosome-scale assembly reveals moss genome structure and evolution.</title>
        <authorList>
            <person name="Lang D."/>
            <person name="Ullrich K.K."/>
            <person name="Murat F."/>
            <person name="Fuchs J."/>
            <person name="Jenkins J."/>
            <person name="Haas F.B."/>
            <person name="Piednoel M."/>
            <person name="Gundlach H."/>
            <person name="Van Bel M."/>
            <person name="Meyberg R."/>
            <person name="Vives C."/>
            <person name="Morata J."/>
            <person name="Symeonidi A."/>
            <person name="Hiss M."/>
            <person name="Muchero W."/>
            <person name="Kamisugi Y."/>
            <person name="Saleh O."/>
            <person name="Blanc G."/>
            <person name="Decker E.L."/>
            <person name="van Gessel N."/>
            <person name="Grimwood J."/>
            <person name="Hayes R.D."/>
            <person name="Graham S.W."/>
            <person name="Gunter L.E."/>
            <person name="McDaniel S.F."/>
            <person name="Hoernstein S.N.W."/>
            <person name="Larsson A."/>
            <person name="Li F.W."/>
            <person name="Perroud P.F."/>
            <person name="Phillips J."/>
            <person name="Ranjan P."/>
            <person name="Rokshar D.S."/>
            <person name="Rothfels C.J."/>
            <person name="Schneider L."/>
            <person name="Shu S."/>
            <person name="Stevenson D.W."/>
            <person name="Thummler F."/>
            <person name="Tillich M."/>
            <person name="Villarreal Aguilar J.C."/>
            <person name="Widiez T."/>
            <person name="Wong G.K."/>
            <person name="Wymore A."/>
            <person name="Zhang Y."/>
            <person name="Zimmer A.D."/>
            <person name="Quatrano R.S."/>
            <person name="Mayer K.F.X."/>
            <person name="Goodstein D."/>
            <person name="Casacuberta J.M."/>
            <person name="Vandepoele K."/>
            <person name="Reski R."/>
            <person name="Cuming A.C."/>
            <person name="Tuskan G.A."/>
            <person name="Maumus F."/>
            <person name="Salse J."/>
            <person name="Schmutz J."/>
            <person name="Rensing S.A."/>
        </authorList>
    </citation>
    <scope>NUCLEOTIDE SEQUENCE [LARGE SCALE GENOMIC DNA]</scope>
    <source>
        <strain evidence="3 4">cv. Gransden 2004</strain>
    </source>
</reference>
<proteinExistence type="predicted"/>
<evidence type="ECO:0000256" key="1">
    <source>
        <dbReference type="SAM" id="Phobius"/>
    </source>
</evidence>
<dbReference type="Proteomes" id="UP000006727">
    <property type="component" value="Chromosome 9"/>
</dbReference>
<name>A0A2K1K1S2_PHYPA</name>
<evidence type="ECO:0000313" key="2">
    <source>
        <dbReference type="EMBL" id="PNR47728.1"/>
    </source>
</evidence>
<protein>
    <submittedName>
        <fullName evidence="2 3">Uncharacterized protein</fullName>
    </submittedName>
</protein>
<accession>A0A2K1K1S2</accession>
<evidence type="ECO:0000313" key="4">
    <source>
        <dbReference type="Proteomes" id="UP000006727"/>
    </source>
</evidence>
<evidence type="ECO:0000313" key="3">
    <source>
        <dbReference type="EnsemblPlants" id="PAC:32913171.CDS.1"/>
    </source>
</evidence>
<organism evidence="2">
    <name type="scientific">Physcomitrium patens</name>
    <name type="common">Spreading-leaved earth moss</name>
    <name type="synonym">Physcomitrella patens</name>
    <dbReference type="NCBI Taxonomy" id="3218"/>
    <lineage>
        <taxon>Eukaryota</taxon>
        <taxon>Viridiplantae</taxon>
        <taxon>Streptophyta</taxon>
        <taxon>Embryophyta</taxon>
        <taxon>Bryophyta</taxon>
        <taxon>Bryophytina</taxon>
        <taxon>Bryopsida</taxon>
        <taxon>Funariidae</taxon>
        <taxon>Funariales</taxon>
        <taxon>Funariaceae</taxon>
        <taxon>Physcomitrium</taxon>
    </lineage>
</organism>